<feature type="region of interest" description="Disordered" evidence="1">
    <location>
        <begin position="721"/>
        <end position="837"/>
    </location>
</feature>
<feature type="region of interest" description="Disordered" evidence="1">
    <location>
        <begin position="908"/>
        <end position="967"/>
    </location>
</feature>
<feature type="region of interest" description="Disordered" evidence="1">
    <location>
        <begin position="1"/>
        <end position="270"/>
    </location>
</feature>
<dbReference type="Proteomes" id="UP001172159">
    <property type="component" value="Unassembled WGS sequence"/>
</dbReference>
<proteinExistence type="predicted"/>
<feature type="compositionally biased region" description="Gly residues" evidence="1">
    <location>
        <begin position="917"/>
        <end position="927"/>
    </location>
</feature>
<gene>
    <name evidence="2" type="ORF">B0T21DRAFT_452478</name>
</gene>
<protein>
    <submittedName>
        <fullName evidence="2">Uncharacterized protein</fullName>
    </submittedName>
</protein>
<feature type="compositionally biased region" description="Basic and acidic residues" evidence="1">
    <location>
        <begin position="398"/>
        <end position="407"/>
    </location>
</feature>
<evidence type="ECO:0000313" key="3">
    <source>
        <dbReference type="Proteomes" id="UP001172159"/>
    </source>
</evidence>
<feature type="compositionally biased region" description="Gly residues" evidence="1">
    <location>
        <begin position="943"/>
        <end position="953"/>
    </location>
</feature>
<organism evidence="2 3">
    <name type="scientific">Apiosordaria backusii</name>
    <dbReference type="NCBI Taxonomy" id="314023"/>
    <lineage>
        <taxon>Eukaryota</taxon>
        <taxon>Fungi</taxon>
        <taxon>Dikarya</taxon>
        <taxon>Ascomycota</taxon>
        <taxon>Pezizomycotina</taxon>
        <taxon>Sordariomycetes</taxon>
        <taxon>Sordariomycetidae</taxon>
        <taxon>Sordariales</taxon>
        <taxon>Lasiosphaeriaceae</taxon>
        <taxon>Apiosordaria</taxon>
    </lineage>
</organism>
<feature type="compositionally biased region" description="Low complexity" evidence="1">
    <location>
        <begin position="615"/>
        <end position="629"/>
    </location>
</feature>
<dbReference type="AlphaFoldDB" id="A0AA40B7C4"/>
<feature type="compositionally biased region" description="Basic and acidic residues" evidence="1">
    <location>
        <begin position="92"/>
        <end position="114"/>
    </location>
</feature>
<comment type="caution">
    <text evidence="2">The sequence shown here is derived from an EMBL/GenBank/DDBJ whole genome shotgun (WGS) entry which is preliminary data.</text>
</comment>
<feature type="compositionally biased region" description="Low complexity" evidence="1">
    <location>
        <begin position="207"/>
        <end position="234"/>
    </location>
</feature>
<feature type="region of interest" description="Disordered" evidence="1">
    <location>
        <begin position="324"/>
        <end position="426"/>
    </location>
</feature>
<feature type="compositionally biased region" description="Acidic residues" evidence="1">
    <location>
        <begin position="957"/>
        <end position="967"/>
    </location>
</feature>
<evidence type="ECO:0000256" key="1">
    <source>
        <dbReference type="SAM" id="MobiDB-lite"/>
    </source>
</evidence>
<feature type="compositionally biased region" description="Basic and acidic residues" evidence="1">
    <location>
        <begin position="577"/>
        <end position="589"/>
    </location>
</feature>
<feature type="compositionally biased region" description="Low complexity" evidence="1">
    <location>
        <begin position="651"/>
        <end position="679"/>
    </location>
</feature>
<feature type="compositionally biased region" description="Pro residues" evidence="1">
    <location>
        <begin position="783"/>
        <end position="794"/>
    </location>
</feature>
<feature type="compositionally biased region" description="Basic and acidic residues" evidence="1">
    <location>
        <begin position="259"/>
        <end position="270"/>
    </location>
</feature>
<feature type="compositionally biased region" description="Low complexity" evidence="1">
    <location>
        <begin position="365"/>
        <end position="376"/>
    </location>
</feature>
<feature type="compositionally biased region" description="Polar residues" evidence="1">
    <location>
        <begin position="462"/>
        <end position="472"/>
    </location>
</feature>
<feature type="compositionally biased region" description="Basic and acidic residues" evidence="1">
    <location>
        <begin position="521"/>
        <end position="535"/>
    </location>
</feature>
<keyword evidence="3" id="KW-1185">Reference proteome</keyword>
<feature type="compositionally biased region" description="Basic and acidic residues" evidence="1">
    <location>
        <begin position="756"/>
        <end position="769"/>
    </location>
</feature>
<feature type="compositionally biased region" description="Basic and acidic residues" evidence="1">
    <location>
        <begin position="799"/>
        <end position="809"/>
    </location>
</feature>
<feature type="compositionally biased region" description="Polar residues" evidence="1">
    <location>
        <begin position="590"/>
        <end position="610"/>
    </location>
</feature>
<dbReference type="EMBL" id="JAUKTV010000009">
    <property type="protein sequence ID" value="KAK0729002.1"/>
    <property type="molecule type" value="Genomic_DNA"/>
</dbReference>
<feature type="compositionally biased region" description="Basic and acidic residues" evidence="1">
    <location>
        <begin position="140"/>
        <end position="150"/>
    </location>
</feature>
<feature type="compositionally biased region" description="Polar residues" evidence="1">
    <location>
        <begin position="412"/>
        <end position="426"/>
    </location>
</feature>
<sequence length="967" mass="103215">MQKPLSESLQKLRRAQRALVRRKRRSKVRVSFRHSTGSRTSGAAKRSSRQLKAGDTKPGGSTPRSRPLPPAPSSSEDAGGCFGSPSKPPRPPPKDDVRRIVKNGAEKNIGEGRHRAAQPGTPAQSSNSDTKNKTQGPQTEHIKVIEDTKGKTQAVRTVEPSIKRRPAQTPPGQPRYSVSPKTHHRRKPSVNDKLAAPVNPEHRGSLRRSLIQQRRLSALVPPDAEAAPTTTAVPQKELPNLSKTPVTGAKAETGTTNKPKSEPRASERTLDKFARELEEFARSTQAFERIPASLSTPTTTQTHVSVRTVQEFLPYRQQFQEAGLAVTSVEQKAPEKKGRRHPPQSKPGDSHGKPLGSNDPAPGASSSGTKESSSGTVIHKPRRDPMTLSVADETPEIQEDKAAEKTPAEAVSSPNQKISSASSSTFIEPVKLAAVKKKVIRLRPSTVFLANKPLPITPRSPQPSSSKTTQETVAELQSCEKPREYQKLASSAGTEREPLLPLSDQAQNGTEASSSASKSAKGKEVDRGPVKDEKSLPALPPSRSSSQARHGIALPNKTSWAPAAIATTTRQPPATIVEEKEPSPEKKEQNILSQKPSINQQHVSTVNKPVTASGAVKATTPTTTAGLATKENRVTAATPAQGKTPFGVKRSVINNTATTSATVTNNKTTTSSSTSTSNKPELVLPKTWGHHPLGTPSSFKEALDDVVRKLDAMEVSKRTSLGSLSCPADNKKRVSSSGSGNKPPSPSRRLQKAAAMRRERVDAENERNAPKPLQPQQQYIPGMMPPPLPMPPPGGYRKPRGDRGERESLRGQQGQGQGQGQNMIPRRGGANSRQFGGMGGVGAGPGMMMPMAMVVEDDRDISDRDVLKGLKIICAASADAEFDGLIQRETGLRLRRFLADLRTFEFLGGNHSMSGAGEPGGGDGNGNGQRMSTRRRGPSGLAGTYGDGDGSNGSDGADGEEEEGCAG</sequence>
<feature type="region of interest" description="Disordered" evidence="1">
    <location>
        <begin position="449"/>
        <end position="697"/>
    </location>
</feature>
<accession>A0AA40B7C4</accession>
<feature type="compositionally biased region" description="Basic residues" evidence="1">
    <location>
        <begin position="11"/>
        <end position="32"/>
    </location>
</feature>
<feature type="compositionally biased region" description="Polar residues" evidence="1">
    <location>
        <begin position="121"/>
        <end position="138"/>
    </location>
</feature>
<evidence type="ECO:0000313" key="2">
    <source>
        <dbReference type="EMBL" id="KAK0729002.1"/>
    </source>
</evidence>
<name>A0AA40B7C4_9PEZI</name>
<reference evidence="2" key="1">
    <citation type="submission" date="2023-06" db="EMBL/GenBank/DDBJ databases">
        <title>Genome-scale phylogeny and comparative genomics of the fungal order Sordariales.</title>
        <authorList>
            <consortium name="Lawrence Berkeley National Laboratory"/>
            <person name="Hensen N."/>
            <person name="Bonometti L."/>
            <person name="Westerberg I."/>
            <person name="Brannstrom I.O."/>
            <person name="Guillou S."/>
            <person name="Cros-Aarteil S."/>
            <person name="Calhoun S."/>
            <person name="Haridas S."/>
            <person name="Kuo A."/>
            <person name="Mondo S."/>
            <person name="Pangilinan J."/>
            <person name="Riley R."/>
            <person name="Labutti K."/>
            <person name="Andreopoulos B."/>
            <person name="Lipzen A."/>
            <person name="Chen C."/>
            <person name="Yanf M."/>
            <person name="Daum C."/>
            <person name="Ng V."/>
            <person name="Clum A."/>
            <person name="Steindorff A."/>
            <person name="Ohm R."/>
            <person name="Martin F."/>
            <person name="Silar P."/>
            <person name="Natvig D."/>
            <person name="Lalanne C."/>
            <person name="Gautier V."/>
            <person name="Ament-Velasquez S.L."/>
            <person name="Kruys A."/>
            <person name="Hutchinson M.I."/>
            <person name="Powell A.J."/>
            <person name="Barry K."/>
            <person name="Miller A.N."/>
            <person name="Grigoriev I.V."/>
            <person name="Debuchy R."/>
            <person name="Gladieux P."/>
            <person name="Thoren M.H."/>
            <person name="Johannesson H."/>
        </authorList>
    </citation>
    <scope>NUCLEOTIDE SEQUENCE</scope>
    <source>
        <strain evidence="2">CBS 540.89</strain>
    </source>
</reference>